<feature type="compositionally biased region" description="Basic and acidic residues" evidence="1">
    <location>
        <begin position="56"/>
        <end position="71"/>
    </location>
</feature>
<proteinExistence type="predicted"/>
<evidence type="ECO:0000256" key="1">
    <source>
        <dbReference type="SAM" id="MobiDB-lite"/>
    </source>
</evidence>
<dbReference type="InterPro" id="IPR050625">
    <property type="entry name" value="ParA/MinD_ATPase"/>
</dbReference>
<comment type="caution">
    <text evidence="2">The sequence shown here is derived from an EMBL/GenBank/DDBJ whole genome shotgun (WGS) entry which is preliminary data.</text>
</comment>
<dbReference type="AlphaFoldDB" id="A0A511FGT4"/>
<evidence type="ECO:0008006" key="4">
    <source>
        <dbReference type="Google" id="ProtNLM"/>
    </source>
</evidence>
<feature type="compositionally biased region" description="Gly residues" evidence="1">
    <location>
        <begin position="1"/>
        <end position="24"/>
    </location>
</feature>
<dbReference type="Gene3D" id="3.40.50.300">
    <property type="entry name" value="P-loop containing nucleotide triphosphate hydrolases"/>
    <property type="match status" value="1"/>
</dbReference>
<protein>
    <recommendedName>
        <fullName evidence="4">CobQ/CobB/MinD/ParA nucleotide binding domain-containing protein</fullName>
    </recommendedName>
</protein>
<name>A0A511FGT4_9CELL</name>
<dbReference type="SUPFAM" id="SSF52540">
    <property type="entry name" value="P-loop containing nucleoside triphosphate hydrolases"/>
    <property type="match status" value="1"/>
</dbReference>
<dbReference type="InterPro" id="IPR027417">
    <property type="entry name" value="P-loop_NTPase"/>
</dbReference>
<dbReference type="EMBL" id="BJVQ01000078">
    <property type="protein sequence ID" value="GEL48392.1"/>
    <property type="molecule type" value="Genomic_DNA"/>
</dbReference>
<keyword evidence="3" id="KW-1185">Reference proteome</keyword>
<dbReference type="PANTHER" id="PTHR43384">
    <property type="entry name" value="SEPTUM SITE-DETERMINING PROTEIN MIND HOMOLOG, CHLOROPLASTIC-RELATED"/>
    <property type="match status" value="1"/>
</dbReference>
<dbReference type="GO" id="GO:0005524">
    <property type="term" value="F:ATP binding"/>
    <property type="evidence" value="ECO:0007669"/>
    <property type="project" value="TreeGrafter"/>
</dbReference>
<sequence length="314" mass="31006">MRDGRGASGGGRRSAGGGRHGAGPAGDHRPVRGGVLRPDGRSGGDGPPRADGPPGGDRRLGDDRSPGDDAPRTGGVRGADGVGVVGVVGARGGAGATTLAAVLARSLARRRPTVLVEAGPGPSLDTVLGLEAHPGLRWPDLTGARGAVDPALLAGNLMRWGRCAVLPTDDDRPGPAPADALPDVLAALARAYASVVVDLDRTAVLAGGDGPGARAPLAACRSVLLVTPRDVPAVAGARLVRDALADRVAGVGLVARGPAPGGLGPDEVGAALGLRVVGSLPWVRGLGEAVDRGVGPVLPGAVAREVGRIAERLR</sequence>
<evidence type="ECO:0000313" key="2">
    <source>
        <dbReference type="EMBL" id="GEL48392.1"/>
    </source>
</evidence>
<dbReference type="GO" id="GO:0005829">
    <property type="term" value="C:cytosol"/>
    <property type="evidence" value="ECO:0007669"/>
    <property type="project" value="TreeGrafter"/>
</dbReference>
<reference evidence="2 3" key="1">
    <citation type="submission" date="2019-07" db="EMBL/GenBank/DDBJ databases">
        <title>Whole genome shotgun sequence of Cellulomonas hominis NBRC 16055.</title>
        <authorList>
            <person name="Hosoyama A."/>
            <person name="Uohara A."/>
            <person name="Ohji S."/>
            <person name="Ichikawa N."/>
        </authorList>
    </citation>
    <scope>NUCLEOTIDE SEQUENCE [LARGE SCALE GENOMIC DNA]</scope>
    <source>
        <strain evidence="2 3">NBRC 16055</strain>
    </source>
</reference>
<evidence type="ECO:0000313" key="3">
    <source>
        <dbReference type="Proteomes" id="UP000321723"/>
    </source>
</evidence>
<dbReference type="GO" id="GO:0009898">
    <property type="term" value="C:cytoplasmic side of plasma membrane"/>
    <property type="evidence" value="ECO:0007669"/>
    <property type="project" value="TreeGrafter"/>
</dbReference>
<feature type="region of interest" description="Disordered" evidence="1">
    <location>
        <begin position="1"/>
        <end position="81"/>
    </location>
</feature>
<dbReference type="Proteomes" id="UP000321723">
    <property type="component" value="Unassembled WGS sequence"/>
</dbReference>
<accession>A0A511FGT4</accession>
<dbReference type="GO" id="GO:0051782">
    <property type="term" value="P:negative regulation of cell division"/>
    <property type="evidence" value="ECO:0007669"/>
    <property type="project" value="TreeGrafter"/>
</dbReference>
<dbReference type="PANTHER" id="PTHR43384:SF11">
    <property type="entry name" value="SEPTUM SITE DETERMINING PROTEIN"/>
    <property type="match status" value="1"/>
</dbReference>
<dbReference type="GO" id="GO:0016887">
    <property type="term" value="F:ATP hydrolysis activity"/>
    <property type="evidence" value="ECO:0007669"/>
    <property type="project" value="TreeGrafter"/>
</dbReference>
<organism evidence="2 3">
    <name type="scientific">Cellulomonas hominis</name>
    <dbReference type="NCBI Taxonomy" id="156981"/>
    <lineage>
        <taxon>Bacteria</taxon>
        <taxon>Bacillati</taxon>
        <taxon>Actinomycetota</taxon>
        <taxon>Actinomycetes</taxon>
        <taxon>Micrococcales</taxon>
        <taxon>Cellulomonadaceae</taxon>
        <taxon>Cellulomonas</taxon>
    </lineage>
</organism>
<gene>
    <name evidence="2" type="ORF">CHO01_35080</name>
</gene>